<dbReference type="EMBL" id="ML119825">
    <property type="protein sequence ID" value="RPA73323.1"/>
    <property type="molecule type" value="Genomic_DNA"/>
</dbReference>
<protein>
    <submittedName>
        <fullName evidence="1">Uncharacterized protein</fullName>
    </submittedName>
</protein>
<reference evidence="1 2" key="1">
    <citation type="journal article" date="2018" name="Nat. Ecol. Evol.">
        <title>Pezizomycetes genomes reveal the molecular basis of ectomycorrhizal truffle lifestyle.</title>
        <authorList>
            <person name="Murat C."/>
            <person name="Payen T."/>
            <person name="Noel B."/>
            <person name="Kuo A."/>
            <person name="Morin E."/>
            <person name="Chen J."/>
            <person name="Kohler A."/>
            <person name="Krizsan K."/>
            <person name="Balestrini R."/>
            <person name="Da Silva C."/>
            <person name="Montanini B."/>
            <person name="Hainaut M."/>
            <person name="Levati E."/>
            <person name="Barry K.W."/>
            <person name="Belfiori B."/>
            <person name="Cichocki N."/>
            <person name="Clum A."/>
            <person name="Dockter R.B."/>
            <person name="Fauchery L."/>
            <person name="Guy J."/>
            <person name="Iotti M."/>
            <person name="Le Tacon F."/>
            <person name="Lindquist E.A."/>
            <person name="Lipzen A."/>
            <person name="Malagnac F."/>
            <person name="Mello A."/>
            <person name="Molinier V."/>
            <person name="Miyauchi S."/>
            <person name="Poulain J."/>
            <person name="Riccioni C."/>
            <person name="Rubini A."/>
            <person name="Sitrit Y."/>
            <person name="Splivallo R."/>
            <person name="Traeger S."/>
            <person name="Wang M."/>
            <person name="Zifcakova L."/>
            <person name="Wipf D."/>
            <person name="Zambonelli A."/>
            <person name="Paolocci F."/>
            <person name="Nowrousian M."/>
            <person name="Ottonello S."/>
            <person name="Baldrian P."/>
            <person name="Spatafora J.W."/>
            <person name="Henrissat B."/>
            <person name="Nagy L.G."/>
            <person name="Aury J.M."/>
            <person name="Wincker P."/>
            <person name="Grigoriev I.V."/>
            <person name="Bonfante P."/>
            <person name="Martin F.M."/>
        </authorList>
    </citation>
    <scope>NUCLEOTIDE SEQUENCE [LARGE SCALE GENOMIC DNA]</scope>
    <source>
        <strain evidence="1 2">RN42</strain>
    </source>
</reference>
<evidence type="ECO:0000313" key="2">
    <source>
        <dbReference type="Proteomes" id="UP000275078"/>
    </source>
</evidence>
<dbReference type="Proteomes" id="UP000275078">
    <property type="component" value="Unassembled WGS sequence"/>
</dbReference>
<dbReference type="AlphaFoldDB" id="A0A3N4HGZ6"/>
<dbReference type="OrthoDB" id="548474at2759"/>
<sequence>MSSLSLPLSLSEFRSALEPLPNASLLSERHRLLNSIHHLLRSNLQLLEFPDDPVCKEAVEENEGVIERQKKFIHCIKEELEKRGVSVTDHREEDEKEEEVVAEKVEANGVNGAAEEVTGVAEVVEEMPGVREVTQIGELEEEGEGRVNALLRGEGDAARVVQGQGPVTVGGQRVDLVVREEQREEDQGVYL</sequence>
<accession>A0A3N4HGZ6</accession>
<dbReference type="STRING" id="1160509.A0A3N4HGZ6"/>
<dbReference type="GO" id="GO:0070682">
    <property type="term" value="P:proteasome regulatory particle assembly"/>
    <property type="evidence" value="ECO:0007669"/>
    <property type="project" value="InterPro"/>
</dbReference>
<dbReference type="GO" id="GO:0030674">
    <property type="term" value="F:protein-macromolecule adaptor activity"/>
    <property type="evidence" value="ECO:0007669"/>
    <property type="project" value="TreeGrafter"/>
</dbReference>
<name>A0A3N4HGZ6_ASCIM</name>
<dbReference type="PANTHER" id="PTHR40422:SF1">
    <property type="entry name" value="TRANSLATION MACHINERY-ASSOCIATED PROTEIN 17"/>
    <property type="match status" value="1"/>
</dbReference>
<proteinExistence type="predicted"/>
<gene>
    <name evidence="1" type="ORF">BJ508DRAFT_419081</name>
</gene>
<organism evidence="1 2">
    <name type="scientific">Ascobolus immersus RN42</name>
    <dbReference type="NCBI Taxonomy" id="1160509"/>
    <lineage>
        <taxon>Eukaryota</taxon>
        <taxon>Fungi</taxon>
        <taxon>Dikarya</taxon>
        <taxon>Ascomycota</taxon>
        <taxon>Pezizomycotina</taxon>
        <taxon>Pezizomycetes</taxon>
        <taxon>Pezizales</taxon>
        <taxon>Ascobolaceae</taxon>
        <taxon>Ascobolus</taxon>
    </lineage>
</organism>
<dbReference type="PANTHER" id="PTHR40422">
    <property type="entry name" value="TRANSLATION MACHINERY-ASSOCIATED PROTEIN 17"/>
    <property type="match status" value="1"/>
</dbReference>
<evidence type="ECO:0000313" key="1">
    <source>
        <dbReference type="EMBL" id="RPA73323.1"/>
    </source>
</evidence>
<keyword evidence="2" id="KW-1185">Reference proteome</keyword>
<dbReference type="InterPro" id="IPR038966">
    <property type="entry name" value="TMA17"/>
</dbReference>